<dbReference type="PROSITE" id="PS01124">
    <property type="entry name" value="HTH_ARAC_FAMILY_2"/>
    <property type="match status" value="1"/>
</dbReference>
<dbReference type="GO" id="GO:0009893">
    <property type="term" value="P:positive regulation of metabolic process"/>
    <property type="evidence" value="ECO:0007669"/>
    <property type="project" value="UniProtKB-ARBA"/>
</dbReference>
<evidence type="ECO:0000256" key="4">
    <source>
        <dbReference type="ARBA" id="ARBA00023163"/>
    </source>
</evidence>
<organism evidence="6 7">
    <name type="scientific">Pseudomonas deceptionensis</name>
    <dbReference type="NCBI Taxonomy" id="882211"/>
    <lineage>
        <taxon>Bacteria</taxon>
        <taxon>Pseudomonadati</taxon>
        <taxon>Pseudomonadota</taxon>
        <taxon>Gammaproteobacteria</taxon>
        <taxon>Pseudomonadales</taxon>
        <taxon>Pseudomonadaceae</taxon>
        <taxon>Pseudomonas</taxon>
    </lineage>
</organism>
<comment type="caution">
    <text evidence="6">The sequence shown here is derived from an EMBL/GenBank/DDBJ whole genome shotgun (WGS) entry which is preliminary data.</text>
</comment>
<dbReference type="GO" id="GO:0003700">
    <property type="term" value="F:DNA-binding transcription factor activity"/>
    <property type="evidence" value="ECO:0007669"/>
    <property type="project" value="InterPro"/>
</dbReference>
<dbReference type="InterPro" id="IPR037923">
    <property type="entry name" value="HTH-like"/>
</dbReference>
<evidence type="ECO:0000259" key="5">
    <source>
        <dbReference type="PROSITE" id="PS01124"/>
    </source>
</evidence>
<dbReference type="PATRIC" id="fig|882211.3.peg.4431"/>
<proteinExistence type="predicted"/>
<reference evidence="6" key="1">
    <citation type="submission" date="2016-10" db="EMBL/GenBank/DDBJ databases">
        <authorList>
            <person name="Varghese N."/>
            <person name="Submissions S."/>
        </authorList>
    </citation>
    <scope>NUCLEOTIDE SEQUENCE [LARGE SCALE GENOMIC DNA]</scope>
    <source>
        <strain evidence="6">LMG 25555</strain>
    </source>
</reference>
<dbReference type="Proteomes" id="UP000183613">
    <property type="component" value="Unassembled WGS sequence"/>
</dbReference>
<dbReference type="PANTHER" id="PTHR43280">
    <property type="entry name" value="ARAC-FAMILY TRANSCRIPTIONAL REGULATOR"/>
    <property type="match status" value="1"/>
</dbReference>
<accession>A0A0J6G8B0</accession>
<dbReference type="GO" id="GO:0043565">
    <property type="term" value="F:sequence-specific DNA binding"/>
    <property type="evidence" value="ECO:0007669"/>
    <property type="project" value="InterPro"/>
</dbReference>
<dbReference type="InterPro" id="IPR020449">
    <property type="entry name" value="Tscrpt_reg_AraC-type_HTH"/>
</dbReference>
<keyword evidence="2" id="KW-0238">DNA-binding</keyword>
<dbReference type="InterPro" id="IPR018062">
    <property type="entry name" value="HTH_AraC-typ_CS"/>
</dbReference>
<dbReference type="SUPFAM" id="SSF51215">
    <property type="entry name" value="Regulatory protein AraC"/>
    <property type="match status" value="1"/>
</dbReference>
<dbReference type="OrthoDB" id="5622169at2"/>
<gene>
    <name evidence="6" type="ORF">SAMN04489800_3069</name>
</gene>
<name>A0A0J6G8B0_PSEDM</name>
<evidence type="ECO:0000256" key="3">
    <source>
        <dbReference type="ARBA" id="ARBA00023159"/>
    </source>
</evidence>
<keyword evidence="7" id="KW-1185">Reference proteome</keyword>
<dbReference type="SMART" id="SM00342">
    <property type="entry name" value="HTH_ARAC"/>
    <property type="match status" value="1"/>
</dbReference>
<evidence type="ECO:0000313" key="7">
    <source>
        <dbReference type="Proteomes" id="UP000183613"/>
    </source>
</evidence>
<dbReference type="InterPro" id="IPR018060">
    <property type="entry name" value="HTH_AraC"/>
</dbReference>
<evidence type="ECO:0000256" key="1">
    <source>
        <dbReference type="ARBA" id="ARBA00023015"/>
    </source>
</evidence>
<protein>
    <submittedName>
        <fullName evidence="6">AraC-like ligand binding domain-containing protein</fullName>
    </submittedName>
</protein>
<dbReference type="RefSeq" id="WP_048362020.1">
    <property type="nucleotide sequence ID" value="NZ_FNUD01000002.1"/>
</dbReference>
<dbReference type="InterPro" id="IPR003313">
    <property type="entry name" value="AraC-bd"/>
</dbReference>
<dbReference type="SUPFAM" id="SSF46689">
    <property type="entry name" value="Homeodomain-like"/>
    <property type="match status" value="2"/>
</dbReference>
<evidence type="ECO:0000256" key="2">
    <source>
        <dbReference type="ARBA" id="ARBA00023125"/>
    </source>
</evidence>
<dbReference type="AlphaFoldDB" id="A0A0J6G8B0"/>
<dbReference type="PRINTS" id="PR00032">
    <property type="entry name" value="HTHARAC"/>
</dbReference>
<keyword evidence="3" id="KW-0010">Activator</keyword>
<sequence>MTGSFVLNDMMARGPAIKVISLPRGRHQLHTMPTNAGYDRVQDASYCWDGRRRGDTPFVILQHTLAGEGNLRFEGRHHRLNPGDTMLLLVPHDHCYWLEAGKSWEFFWVAMYGKEALRLQRELLAERGPVLQLTGQTIEALATNIDTLIHTPQLTAGRASALAYEALMLLHDDLCVQDPTLPTSGSCVVATIQNHVHACLRTGPDKHSQPTDTDELDVASLARIAGLSRAHFSRVFTRAAGMSPAEYVLHERMKRAAHLLEVTDLSIKAVSLSVGISDPNYFSKLFRRAFSLSPSEFRLSGFYVNNLGTN</sequence>
<keyword evidence="4" id="KW-0804">Transcription</keyword>
<dbReference type="Gene3D" id="2.60.120.280">
    <property type="entry name" value="Regulatory protein AraC"/>
    <property type="match status" value="1"/>
</dbReference>
<dbReference type="Pfam" id="PF12833">
    <property type="entry name" value="HTH_18"/>
    <property type="match status" value="1"/>
</dbReference>
<dbReference type="Gene3D" id="1.10.10.60">
    <property type="entry name" value="Homeodomain-like"/>
    <property type="match status" value="2"/>
</dbReference>
<dbReference type="Pfam" id="PF02311">
    <property type="entry name" value="AraC_binding"/>
    <property type="match status" value="1"/>
</dbReference>
<dbReference type="PANTHER" id="PTHR43280:SF2">
    <property type="entry name" value="HTH-TYPE TRANSCRIPTIONAL REGULATOR EXSA"/>
    <property type="match status" value="1"/>
</dbReference>
<evidence type="ECO:0000313" key="6">
    <source>
        <dbReference type="EMBL" id="SEE95287.1"/>
    </source>
</evidence>
<dbReference type="InterPro" id="IPR009057">
    <property type="entry name" value="Homeodomain-like_sf"/>
</dbReference>
<dbReference type="EMBL" id="FNUD01000002">
    <property type="protein sequence ID" value="SEE95287.1"/>
    <property type="molecule type" value="Genomic_DNA"/>
</dbReference>
<keyword evidence="1" id="KW-0805">Transcription regulation</keyword>
<dbReference type="PROSITE" id="PS00041">
    <property type="entry name" value="HTH_ARAC_FAMILY_1"/>
    <property type="match status" value="1"/>
</dbReference>
<feature type="domain" description="HTH araC/xylS-type" evidence="5">
    <location>
        <begin position="214"/>
        <end position="300"/>
    </location>
</feature>